<name>A0A928VZG8_9CYAN</name>
<dbReference type="Proteomes" id="UP000621799">
    <property type="component" value="Unassembled WGS sequence"/>
</dbReference>
<dbReference type="EMBL" id="JADEXN010000090">
    <property type="protein sequence ID" value="MBE9040500.1"/>
    <property type="molecule type" value="Genomic_DNA"/>
</dbReference>
<comment type="caution">
    <text evidence="1">The sequence shown here is derived from an EMBL/GenBank/DDBJ whole genome shotgun (WGS) entry which is preliminary data.</text>
</comment>
<keyword evidence="2" id="KW-1185">Reference proteome</keyword>
<organism evidence="1 2">
    <name type="scientific">Zarconia navalis LEGE 11467</name>
    <dbReference type="NCBI Taxonomy" id="1828826"/>
    <lineage>
        <taxon>Bacteria</taxon>
        <taxon>Bacillati</taxon>
        <taxon>Cyanobacteriota</taxon>
        <taxon>Cyanophyceae</taxon>
        <taxon>Oscillatoriophycideae</taxon>
        <taxon>Oscillatoriales</taxon>
        <taxon>Oscillatoriales incertae sedis</taxon>
        <taxon>Zarconia</taxon>
        <taxon>Zarconia navalis</taxon>
    </lineage>
</organism>
<dbReference type="AlphaFoldDB" id="A0A928VZG8"/>
<dbReference type="RefSeq" id="WP_264320746.1">
    <property type="nucleotide sequence ID" value="NZ_JADEXN010000090.1"/>
</dbReference>
<reference evidence="1" key="1">
    <citation type="submission" date="2020-10" db="EMBL/GenBank/DDBJ databases">
        <authorList>
            <person name="Castelo-Branco R."/>
            <person name="Eusebio N."/>
            <person name="Adriana R."/>
            <person name="Vieira A."/>
            <person name="Brugerolle De Fraissinette N."/>
            <person name="Rezende De Castro R."/>
            <person name="Schneider M.P."/>
            <person name="Vasconcelos V."/>
            <person name="Leao P.N."/>
        </authorList>
    </citation>
    <scope>NUCLEOTIDE SEQUENCE</scope>
    <source>
        <strain evidence="1">LEGE 11467</strain>
    </source>
</reference>
<sequence length="73" mass="8015">MVRSRATETIAILALLDARISKKVENREPPARDCACRQRSADGPGLFESIISKLEVRSLVLPIASLNRGQRVA</sequence>
<protein>
    <submittedName>
        <fullName evidence="1">Uncharacterized protein</fullName>
    </submittedName>
</protein>
<accession>A0A928VZG8</accession>
<gene>
    <name evidence="1" type="ORF">IQ235_06815</name>
</gene>
<evidence type="ECO:0000313" key="2">
    <source>
        <dbReference type="Proteomes" id="UP000621799"/>
    </source>
</evidence>
<evidence type="ECO:0000313" key="1">
    <source>
        <dbReference type="EMBL" id="MBE9040500.1"/>
    </source>
</evidence>
<proteinExistence type="predicted"/>